<gene>
    <name evidence="3" type="ORF">METZ01_LOCUS85944</name>
</gene>
<evidence type="ECO:0008006" key="4">
    <source>
        <dbReference type="Google" id="ProtNLM"/>
    </source>
</evidence>
<proteinExistence type="predicted"/>
<protein>
    <recommendedName>
        <fullName evidence="4">dUTPase-like domain-containing protein</fullName>
    </recommendedName>
</protein>
<dbReference type="InterPro" id="IPR036157">
    <property type="entry name" value="dUTPase-like_sf"/>
</dbReference>
<dbReference type="InterPro" id="IPR053811">
    <property type="entry name" value="DCD_C"/>
</dbReference>
<dbReference type="NCBIfam" id="NF005734">
    <property type="entry name" value="PRK07559.1"/>
    <property type="match status" value="1"/>
</dbReference>
<dbReference type="GO" id="GO:0008829">
    <property type="term" value="F:dCTP deaminase activity"/>
    <property type="evidence" value="ECO:0007669"/>
    <property type="project" value="InterPro"/>
</dbReference>
<accession>A0A381UYA5</accession>
<dbReference type="Pfam" id="PF06559">
    <property type="entry name" value="DCD_N"/>
    <property type="match status" value="1"/>
</dbReference>
<name>A0A381UYA5_9ZZZZ</name>
<dbReference type="PANTHER" id="PTHR42680:SF3">
    <property type="entry name" value="DCTP DEAMINASE"/>
    <property type="match status" value="1"/>
</dbReference>
<dbReference type="AlphaFoldDB" id="A0A381UYA5"/>
<feature type="domain" description="2'-deoxycytidine 5'-triphosphate deaminase N-terminal" evidence="1">
    <location>
        <begin position="31"/>
        <end position="191"/>
    </location>
</feature>
<dbReference type="Gene3D" id="2.70.40.10">
    <property type="match status" value="2"/>
</dbReference>
<dbReference type="Pfam" id="PF22569">
    <property type="entry name" value="DCD_C"/>
    <property type="match status" value="1"/>
</dbReference>
<dbReference type="EMBL" id="UINC01007396">
    <property type="protein sequence ID" value="SVA33090.1"/>
    <property type="molecule type" value="Genomic_DNA"/>
</dbReference>
<organism evidence="3">
    <name type="scientific">marine metagenome</name>
    <dbReference type="NCBI Taxonomy" id="408172"/>
    <lineage>
        <taxon>unclassified sequences</taxon>
        <taxon>metagenomes</taxon>
        <taxon>ecological metagenomes</taxon>
    </lineage>
</organism>
<reference evidence="3" key="1">
    <citation type="submission" date="2018-05" db="EMBL/GenBank/DDBJ databases">
        <authorList>
            <person name="Lanie J.A."/>
            <person name="Ng W.-L."/>
            <person name="Kazmierczak K.M."/>
            <person name="Andrzejewski T.M."/>
            <person name="Davidsen T.M."/>
            <person name="Wayne K.J."/>
            <person name="Tettelin H."/>
            <person name="Glass J.I."/>
            <person name="Rusch D."/>
            <person name="Podicherti R."/>
            <person name="Tsui H.-C.T."/>
            <person name="Winkler M.E."/>
        </authorList>
    </citation>
    <scope>NUCLEOTIDE SEQUENCE</scope>
</reference>
<feature type="domain" description="2'-deoxycytidine 5'-triphosphate deaminase C-terminal" evidence="2">
    <location>
        <begin position="196"/>
        <end position="386"/>
    </location>
</feature>
<evidence type="ECO:0000313" key="3">
    <source>
        <dbReference type="EMBL" id="SVA33090.1"/>
    </source>
</evidence>
<dbReference type="InterPro" id="IPR010550">
    <property type="entry name" value="DCD_N"/>
</dbReference>
<evidence type="ECO:0000259" key="2">
    <source>
        <dbReference type="Pfam" id="PF22569"/>
    </source>
</evidence>
<sequence length="389" mass="43262">MSEKKIPDLFPDTKKDQEVFEGAPGQKIPISGVLPSQMIKAMINNGEIWSQGNIEDEQIQPASLDLRLADTAYRIRASFLPSGGSVKRKLKDFALHRIDISDGAVLETGCVYLVPLMEALSLPERIIAISNPKSSTGRIDVFTRLICDGSNEFDKVPNGYKGHLWLEISPRTFPIIVRKGSRLTQMRFRRGRSTSSDTELKRLHSTDSIVYKGKVNISEGLALSVDLKGEAIGDIVGWRAKRHAGLIDIDKSNSYEITKFWDPVLAGDEERIILDPGEFYILSSSESIAVPPSHAAEMVPFKPSVGEFRVHYAGFFDPGFGHNSSEGKGSKAVLEIRSWEVPFILEDSQIIGRLVYEKLLDFPKKFYGSSIGSSYQQQGLKLSKHFGQE</sequence>
<dbReference type="SUPFAM" id="SSF51283">
    <property type="entry name" value="dUTPase-like"/>
    <property type="match status" value="2"/>
</dbReference>
<evidence type="ECO:0000259" key="1">
    <source>
        <dbReference type="Pfam" id="PF06559"/>
    </source>
</evidence>
<dbReference type="PANTHER" id="PTHR42680">
    <property type="entry name" value="DCTP DEAMINASE"/>
    <property type="match status" value="1"/>
</dbReference>
<dbReference type="GO" id="GO:0009394">
    <property type="term" value="P:2'-deoxyribonucleotide metabolic process"/>
    <property type="evidence" value="ECO:0007669"/>
    <property type="project" value="InterPro"/>
</dbReference>